<evidence type="ECO:0000313" key="2">
    <source>
        <dbReference type="Proteomes" id="UP000325273"/>
    </source>
</evidence>
<gene>
    <name evidence="1" type="ORF">FVF58_09690</name>
</gene>
<dbReference type="InterPro" id="IPR056908">
    <property type="entry name" value="Gp80-like"/>
</dbReference>
<dbReference type="AlphaFoldDB" id="A0A5B0HD54"/>
<protein>
    <submittedName>
        <fullName evidence="1">Uncharacterized protein</fullName>
    </submittedName>
</protein>
<dbReference type="EMBL" id="VTUZ01000005">
    <property type="protein sequence ID" value="KAA1013052.1"/>
    <property type="molecule type" value="Genomic_DNA"/>
</dbReference>
<organism evidence="1 2">
    <name type="scientific">Paraburkholderia panacisoli</name>
    <dbReference type="NCBI Taxonomy" id="2603818"/>
    <lineage>
        <taxon>Bacteria</taxon>
        <taxon>Pseudomonadati</taxon>
        <taxon>Pseudomonadota</taxon>
        <taxon>Betaproteobacteria</taxon>
        <taxon>Burkholderiales</taxon>
        <taxon>Burkholderiaceae</taxon>
        <taxon>Paraburkholderia</taxon>
    </lineage>
</organism>
<dbReference type="Pfam" id="PF23140">
    <property type="entry name" value="Gp80"/>
    <property type="match status" value="1"/>
</dbReference>
<dbReference type="RefSeq" id="WP_149669682.1">
    <property type="nucleotide sequence ID" value="NZ_VTUZ01000005.1"/>
</dbReference>
<proteinExistence type="predicted"/>
<name>A0A5B0HD54_9BURK</name>
<keyword evidence="2" id="KW-1185">Reference proteome</keyword>
<dbReference type="Proteomes" id="UP000325273">
    <property type="component" value="Unassembled WGS sequence"/>
</dbReference>
<accession>A0A5B0HD54</accession>
<comment type="caution">
    <text evidence="1">The sequence shown here is derived from an EMBL/GenBank/DDBJ whole genome shotgun (WGS) entry which is preliminary data.</text>
</comment>
<reference evidence="1 2" key="1">
    <citation type="submission" date="2019-08" db="EMBL/GenBank/DDBJ databases">
        <title>Paraburkholderia sp. DCY113.</title>
        <authorList>
            <person name="Kang J."/>
        </authorList>
    </citation>
    <scope>NUCLEOTIDE SEQUENCE [LARGE SCALE GENOMIC DNA]</scope>
    <source>
        <strain evidence="1 2">DCY113</strain>
    </source>
</reference>
<evidence type="ECO:0000313" key="1">
    <source>
        <dbReference type="EMBL" id="KAA1013052.1"/>
    </source>
</evidence>
<sequence length="210" mass="21211">MLDTQYKINKKIDNEYRGQSNAFPATRYAGLIVASAGQSPRSTAVALNAYTVPAALNGRMYKCTTAGTTGSGEPAWPTTAGGTVTDGTAVWTEQTTALQAGTIPEGSATGYARVAITSSLANWAGTQGAGTTVASTGTSGQISNNNAIAFAQVTTSLGLVVGVGMWDASTSGNCWEFAIQSSGTPTNITANISPNVAAGALVIGYSLNGQ</sequence>